<protein>
    <recommendedName>
        <fullName evidence="4">Dynein light chain</fullName>
    </recommendedName>
</protein>
<evidence type="ECO:0000313" key="3">
    <source>
        <dbReference type="Proteomes" id="UP001438707"/>
    </source>
</evidence>
<dbReference type="EMBL" id="JALJOS010000017">
    <property type="protein sequence ID" value="KAK9827846.1"/>
    <property type="molecule type" value="Genomic_DNA"/>
</dbReference>
<dbReference type="PANTHER" id="PTHR21255">
    <property type="entry name" value="T-COMPLEX-ASSOCIATED-TESTIS-EXPRESSED 1/ DYNEIN LIGHT CHAIN"/>
    <property type="match status" value="1"/>
</dbReference>
<organism evidence="2 3">
    <name type="scientific">Apatococcus lobatus</name>
    <dbReference type="NCBI Taxonomy" id="904363"/>
    <lineage>
        <taxon>Eukaryota</taxon>
        <taxon>Viridiplantae</taxon>
        <taxon>Chlorophyta</taxon>
        <taxon>core chlorophytes</taxon>
        <taxon>Trebouxiophyceae</taxon>
        <taxon>Chlorellales</taxon>
        <taxon>Chlorellaceae</taxon>
        <taxon>Apatococcus</taxon>
    </lineage>
</organism>
<dbReference type="Proteomes" id="UP001438707">
    <property type="component" value="Unassembled WGS sequence"/>
</dbReference>
<dbReference type="GO" id="GO:0045505">
    <property type="term" value="F:dynein intermediate chain binding"/>
    <property type="evidence" value="ECO:0007669"/>
    <property type="project" value="TreeGrafter"/>
</dbReference>
<evidence type="ECO:0000256" key="1">
    <source>
        <dbReference type="SAM" id="MobiDB-lite"/>
    </source>
</evidence>
<dbReference type="GO" id="GO:0005868">
    <property type="term" value="C:cytoplasmic dynein complex"/>
    <property type="evidence" value="ECO:0007669"/>
    <property type="project" value="TreeGrafter"/>
</dbReference>
<feature type="region of interest" description="Disordered" evidence="1">
    <location>
        <begin position="1"/>
        <end position="21"/>
    </location>
</feature>
<feature type="compositionally biased region" description="Polar residues" evidence="1">
    <location>
        <begin position="1"/>
        <end position="13"/>
    </location>
</feature>
<name>A0AAW1R2E8_9CHLO</name>
<proteinExistence type="predicted"/>
<dbReference type="InterPro" id="IPR005334">
    <property type="entry name" value="Tctex-1-like"/>
</dbReference>
<dbReference type="PANTHER" id="PTHR21255:SF4">
    <property type="entry name" value="DYNEIN LIGHT CHAIN TCTEX-TYPE"/>
    <property type="match status" value="1"/>
</dbReference>
<dbReference type="GO" id="GO:0005737">
    <property type="term" value="C:cytoplasm"/>
    <property type="evidence" value="ECO:0007669"/>
    <property type="project" value="TreeGrafter"/>
</dbReference>
<keyword evidence="3" id="KW-1185">Reference proteome</keyword>
<reference evidence="2 3" key="1">
    <citation type="journal article" date="2024" name="Nat. Commun.">
        <title>Phylogenomics reveals the evolutionary origins of lichenization in chlorophyte algae.</title>
        <authorList>
            <person name="Puginier C."/>
            <person name="Libourel C."/>
            <person name="Otte J."/>
            <person name="Skaloud P."/>
            <person name="Haon M."/>
            <person name="Grisel S."/>
            <person name="Petersen M."/>
            <person name="Berrin J.G."/>
            <person name="Delaux P.M."/>
            <person name="Dal Grande F."/>
            <person name="Keller J."/>
        </authorList>
    </citation>
    <scope>NUCLEOTIDE SEQUENCE [LARGE SCALE GENOMIC DNA]</scope>
    <source>
        <strain evidence="2 3">SAG 2145</strain>
    </source>
</reference>
<dbReference type="GO" id="GO:0007018">
    <property type="term" value="P:microtubule-based movement"/>
    <property type="evidence" value="ECO:0007669"/>
    <property type="project" value="TreeGrafter"/>
</dbReference>
<sequence length="126" mass="13958">MGAESMQQLSTEDNGFDGLTEDDLVDDAEVDTMIRETITQVVGDSTFALSKVQQWAATIPENCLKRLVALNKPFKFVVTCNLTQQAGAGLHSACCTRWNEKTDGKLAVQWENSQVLVLLTVYWMAI</sequence>
<accession>A0AAW1R2E8</accession>
<evidence type="ECO:0000313" key="2">
    <source>
        <dbReference type="EMBL" id="KAK9827846.1"/>
    </source>
</evidence>
<dbReference type="CDD" id="cd21455">
    <property type="entry name" value="DLC-like_DYNLT1_DYNLT3"/>
    <property type="match status" value="1"/>
</dbReference>
<evidence type="ECO:0008006" key="4">
    <source>
        <dbReference type="Google" id="ProtNLM"/>
    </source>
</evidence>
<dbReference type="Gene3D" id="3.30.1140.40">
    <property type="entry name" value="Tctex-1"/>
    <property type="match status" value="1"/>
</dbReference>
<gene>
    <name evidence="2" type="ORF">WJX74_005266</name>
</gene>
<dbReference type="AlphaFoldDB" id="A0AAW1R2E8"/>
<comment type="caution">
    <text evidence="2">The sequence shown here is derived from an EMBL/GenBank/DDBJ whole genome shotgun (WGS) entry which is preliminary data.</text>
</comment>
<dbReference type="InterPro" id="IPR038586">
    <property type="entry name" value="Tctex-1-like_sf"/>
</dbReference>
<dbReference type="Pfam" id="PF03645">
    <property type="entry name" value="Tctex-1"/>
    <property type="match status" value="1"/>
</dbReference>